<proteinExistence type="predicted"/>
<evidence type="ECO:0000313" key="2">
    <source>
        <dbReference type="EMBL" id="EJW81320.1"/>
    </source>
</evidence>
<feature type="domain" description="OB" evidence="1">
    <location>
        <begin position="28"/>
        <end position="89"/>
    </location>
</feature>
<comment type="caution">
    <text evidence="2">The sequence shown here is derived from an EMBL/GenBank/DDBJ whole genome shotgun (WGS) entry which is preliminary data.</text>
</comment>
<dbReference type="Proteomes" id="UP000004810">
    <property type="component" value="Unassembled WGS sequence"/>
</dbReference>
<organism evidence="2 3">
    <name type="scientific">Wuchereria bancrofti</name>
    <dbReference type="NCBI Taxonomy" id="6293"/>
    <lineage>
        <taxon>Eukaryota</taxon>
        <taxon>Metazoa</taxon>
        <taxon>Ecdysozoa</taxon>
        <taxon>Nematoda</taxon>
        <taxon>Chromadorea</taxon>
        <taxon>Rhabditida</taxon>
        <taxon>Spirurina</taxon>
        <taxon>Spiruromorpha</taxon>
        <taxon>Filarioidea</taxon>
        <taxon>Onchocercidae</taxon>
        <taxon>Wuchereria</taxon>
    </lineage>
</organism>
<accession>J9B2Y6</accession>
<sequence>MSVKAAIKLLQSHPVLSLLQINQKLKDIRIQGWARRVETRGKFLFLHVSDGCSLKTIQAVVQRDICPKVSVGSAVDIVGDWVMSNGKQQNMELTEGVIMVGLKKVTDQCGNMEFQLVLLSRITHLKLLQLLRIRGKFNIISLAGRKKENA</sequence>
<dbReference type="SUPFAM" id="SSF50249">
    <property type="entry name" value="Nucleic acid-binding proteins"/>
    <property type="match status" value="1"/>
</dbReference>
<dbReference type="Pfam" id="PF01336">
    <property type="entry name" value="tRNA_anti-codon"/>
    <property type="match status" value="1"/>
</dbReference>
<name>J9B2Y6_WUCBA</name>
<protein>
    <recommendedName>
        <fullName evidence="1">OB domain-containing protein</fullName>
    </recommendedName>
</protein>
<dbReference type="InterPro" id="IPR004365">
    <property type="entry name" value="NA-bd_OB_tRNA"/>
</dbReference>
<gene>
    <name evidence="2" type="ORF">WUBG_07769</name>
</gene>
<evidence type="ECO:0000313" key="3">
    <source>
        <dbReference type="Proteomes" id="UP000004810"/>
    </source>
</evidence>
<reference evidence="3" key="1">
    <citation type="submission" date="2012-08" db="EMBL/GenBank/DDBJ databases">
        <title>The Genome Sequence of Wuchereria bancrofti.</title>
        <authorList>
            <person name="Nutman T.B."/>
            <person name="Fink D.L."/>
            <person name="Russ C."/>
            <person name="Young S."/>
            <person name="Zeng Q."/>
            <person name="Koehrsen M."/>
            <person name="Alvarado L."/>
            <person name="Berlin A."/>
            <person name="Chapman S.B."/>
            <person name="Chen Z."/>
            <person name="Freedman E."/>
            <person name="Gellesch M."/>
            <person name="Goldberg J."/>
            <person name="Griggs A."/>
            <person name="Gujja S."/>
            <person name="Heilman E.R."/>
            <person name="Heiman D."/>
            <person name="Hepburn T."/>
            <person name="Howarth C."/>
            <person name="Jen D."/>
            <person name="Larson L."/>
            <person name="Lewis B."/>
            <person name="Mehta T."/>
            <person name="Park D."/>
            <person name="Pearson M."/>
            <person name="Roberts A."/>
            <person name="Saif S."/>
            <person name="Shea T."/>
            <person name="Shenoy N."/>
            <person name="Sisk P."/>
            <person name="Stolte C."/>
            <person name="Sykes S."/>
            <person name="Walk T."/>
            <person name="White J."/>
            <person name="Yandava C."/>
            <person name="Haas B."/>
            <person name="Henn M.R."/>
            <person name="Nusbaum C."/>
            <person name="Birren B."/>
        </authorList>
    </citation>
    <scope>NUCLEOTIDE SEQUENCE [LARGE SCALE GENOMIC DNA]</scope>
    <source>
        <strain evidence="3">NA</strain>
    </source>
</reference>
<dbReference type="AlphaFoldDB" id="J9B2Y6"/>
<dbReference type="InterPro" id="IPR012340">
    <property type="entry name" value="NA-bd_OB-fold"/>
</dbReference>
<dbReference type="Gene3D" id="2.40.50.140">
    <property type="entry name" value="Nucleic acid-binding proteins"/>
    <property type="match status" value="1"/>
</dbReference>
<dbReference type="GO" id="GO:0003676">
    <property type="term" value="F:nucleic acid binding"/>
    <property type="evidence" value="ECO:0007669"/>
    <property type="project" value="InterPro"/>
</dbReference>
<evidence type="ECO:0000259" key="1">
    <source>
        <dbReference type="Pfam" id="PF01336"/>
    </source>
</evidence>
<dbReference type="EMBL" id="ADBV01003743">
    <property type="protein sequence ID" value="EJW81320.1"/>
    <property type="molecule type" value="Genomic_DNA"/>
</dbReference>